<organism evidence="1 2">
    <name type="scientific">Rhizopus oryzae</name>
    <name type="common">Mucormycosis agent</name>
    <name type="synonym">Rhizopus arrhizus var. delemar</name>
    <dbReference type="NCBI Taxonomy" id="64495"/>
    <lineage>
        <taxon>Eukaryota</taxon>
        <taxon>Fungi</taxon>
        <taxon>Fungi incertae sedis</taxon>
        <taxon>Mucoromycota</taxon>
        <taxon>Mucoromycotina</taxon>
        <taxon>Mucoromycetes</taxon>
        <taxon>Mucorales</taxon>
        <taxon>Mucorineae</taxon>
        <taxon>Rhizopodaceae</taxon>
        <taxon>Rhizopus</taxon>
    </lineage>
</organism>
<name>A0A9P7BSC7_RHIOR</name>
<proteinExistence type="predicted"/>
<gene>
    <name evidence="1" type="ORF">G6F64_005595</name>
</gene>
<accession>A0A9P7BSC7</accession>
<evidence type="ECO:0000313" key="2">
    <source>
        <dbReference type="Proteomes" id="UP000716291"/>
    </source>
</evidence>
<protein>
    <submittedName>
        <fullName evidence="1">Uncharacterized protein</fullName>
    </submittedName>
</protein>
<dbReference type="Proteomes" id="UP000716291">
    <property type="component" value="Unassembled WGS sequence"/>
</dbReference>
<keyword evidence="2" id="KW-1185">Reference proteome</keyword>
<dbReference type="AlphaFoldDB" id="A0A9P7BSC7"/>
<reference evidence="1" key="1">
    <citation type="journal article" date="2020" name="Microb. Genom.">
        <title>Genetic diversity of clinical and environmental Mucorales isolates obtained from an investigation of mucormycosis cases among solid organ transplant recipients.</title>
        <authorList>
            <person name="Nguyen M.H."/>
            <person name="Kaul D."/>
            <person name="Muto C."/>
            <person name="Cheng S.J."/>
            <person name="Richter R.A."/>
            <person name="Bruno V.M."/>
            <person name="Liu G."/>
            <person name="Beyhan S."/>
            <person name="Sundermann A.J."/>
            <person name="Mounaud S."/>
            <person name="Pasculle A.W."/>
            <person name="Nierman W.C."/>
            <person name="Driscoll E."/>
            <person name="Cumbie R."/>
            <person name="Clancy C.J."/>
            <person name="Dupont C.L."/>
        </authorList>
    </citation>
    <scope>NUCLEOTIDE SEQUENCE</scope>
    <source>
        <strain evidence="1">GL11</strain>
    </source>
</reference>
<evidence type="ECO:0000313" key="1">
    <source>
        <dbReference type="EMBL" id="KAG1309057.1"/>
    </source>
</evidence>
<sequence length="130" mass="15399">MKEYLNEIDGNELFTDLFNLSKEWQEKIMRLGNEYLSCVRNLVDVNPFEEEEEEDTFGDALLFAESMSLKKKYKYPITKMRGSYRKYTPEQIERLFDLAIKENYTAKDTALLTGINVRTAQNYVKHITMM</sequence>
<comment type="caution">
    <text evidence="1">The sequence shown here is derived from an EMBL/GenBank/DDBJ whole genome shotgun (WGS) entry which is preliminary data.</text>
</comment>
<dbReference type="EMBL" id="JAANQT010000692">
    <property type="protein sequence ID" value="KAG1309057.1"/>
    <property type="molecule type" value="Genomic_DNA"/>
</dbReference>
<dbReference type="OrthoDB" id="2219672at2759"/>